<evidence type="ECO:0000313" key="2">
    <source>
        <dbReference type="EnsemblMetazoa" id="ISCW014875-PA"/>
    </source>
</evidence>
<dbReference type="InParanoid" id="B7QIY0"/>
<dbReference type="VEuPathDB" id="VectorBase:ISCP_016399"/>
<evidence type="ECO:0000313" key="1">
    <source>
        <dbReference type="EMBL" id="EEC18802.1"/>
    </source>
</evidence>
<feature type="non-terminal residue" evidence="1">
    <location>
        <position position="233"/>
    </location>
</feature>
<protein>
    <submittedName>
        <fullName evidence="1 2">Uncharacterized protein</fullName>
    </submittedName>
</protein>
<dbReference type="HOGENOM" id="CLU_104036_0_0_1"/>
<dbReference type="PANTHER" id="PTHR46579:SF1">
    <property type="entry name" value="F5_8 TYPE C DOMAIN-CONTAINING PROTEIN"/>
    <property type="match status" value="1"/>
</dbReference>
<evidence type="ECO:0000313" key="3">
    <source>
        <dbReference type="Proteomes" id="UP000001555"/>
    </source>
</evidence>
<dbReference type="EnsemblMetazoa" id="ISCW014875-RA">
    <property type="protein sequence ID" value="ISCW014875-PA"/>
    <property type="gene ID" value="ISCW014875"/>
</dbReference>
<name>B7QIY0_IXOSC</name>
<reference evidence="2" key="2">
    <citation type="submission" date="2020-05" db="UniProtKB">
        <authorList>
            <consortium name="EnsemblMetazoa"/>
        </authorList>
    </citation>
    <scope>IDENTIFICATION</scope>
    <source>
        <strain evidence="2">wikel</strain>
    </source>
</reference>
<dbReference type="VEuPathDB" id="VectorBase:ISCW014875"/>
<gene>
    <name evidence="1" type="ORF">IscW_ISCW014875</name>
</gene>
<dbReference type="PaxDb" id="6945-B7QIY0"/>
<reference evidence="1 3" key="1">
    <citation type="submission" date="2008-03" db="EMBL/GenBank/DDBJ databases">
        <title>Annotation of Ixodes scapularis.</title>
        <authorList>
            <consortium name="Ixodes scapularis Genome Project Consortium"/>
            <person name="Caler E."/>
            <person name="Hannick L.I."/>
            <person name="Bidwell S."/>
            <person name="Joardar V."/>
            <person name="Thiagarajan M."/>
            <person name="Amedeo P."/>
            <person name="Galinsky K.J."/>
            <person name="Schobel S."/>
            <person name="Inman J."/>
            <person name="Hostetler J."/>
            <person name="Miller J."/>
            <person name="Hammond M."/>
            <person name="Megy K."/>
            <person name="Lawson D."/>
            <person name="Kodira C."/>
            <person name="Sutton G."/>
            <person name="Meyer J."/>
            <person name="Hill C.A."/>
            <person name="Birren B."/>
            <person name="Nene V."/>
            <person name="Collins F."/>
            <person name="Alarcon-Chaidez F."/>
            <person name="Wikel S."/>
            <person name="Strausberg R."/>
        </authorList>
    </citation>
    <scope>NUCLEOTIDE SEQUENCE [LARGE SCALE GENOMIC DNA]</scope>
    <source>
        <strain evidence="3">Wikel</strain>
        <strain evidence="1">Wikel colony</strain>
    </source>
</reference>
<dbReference type="PANTHER" id="PTHR46579">
    <property type="entry name" value="F5/8 TYPE C DOMAIN-CONTAINING PROTEIN-RELATED"/>
    <property type="match status" value="1"/>
</dbReference>
<keyword evidence="3" id="KW-1185">Reference proteome</keyword>
<dbReference type="OrthoDB" id="8194903at2759"/>
<sequence length="233" mass="26590">AEALENGHPGKGLKSPTVLSLIVEFHCGSVFVVDYMHCVLLGVVRTFLHLWFDSKYHGESWYLGRQVEVVDKRLVAIKPPDYITRTPGFLKHRCYWKASELRAWLLFYSFRALPQSLPDVYLDHFALLVGAVYLLLSESVFVEDIDISERLLLRFIDGVQNLYGERFCTFNVHQFTHIADSVRNWGPLWSTSAFVLENRNGELMCLVKGTQAVKKQLASLVAISNALSVIQNR</sequence>
<dbReference type="VEuPathDB" id="VectorBase:ISCI014875"/>
<feature type="non-terminal residue" evidence="1">
    <location>
        <position position="1"/>
    </location>
</feature>
<dbReference type="Proteomes" id="UP000001555">
    <property type="component" value="Unassembled WGS sequence"/>
</dbReference>
<dbReference type="EMBL" id="DS948462">
    <property type="protein sequence ID" value="EEC18802.1"/>
    <property type="molecule type" value="Genomic_DNA"/>
</dbReference>
<dbReference type="EMBL" id="ABJB010537802">
    <property type="status" value="NOT_ANNOTATED_CDS"/>
    <property type="molecule type" value="Genomic_DNA"/>
</dbReference>
<organism>
    <name type="scientific">Ixodes scapularis</name>
    <name type="common">Black-legged tick</name>
    <name type="synonym">Deer tick</name>
    <dbReference type="NCBI Taxonomy" id="6945"/>
    <lineage>
        <taxon>Eukaryota</taxon>
        <taxon>Metazoa</taxon>
        <taxon>Ecdysozoa</taxon>
        <taxon>Arthropoda</taxon>
        <taxon>Chelicerata</taxon>
        <taxon>Arachnida</taxon>
        <taxon>Acari</taxon>
        <taxon>Parasitiformes</taxon>
        <taxon>Ixodida</taxon>
        <taxon>Ixodoidea</taxon>
        <taxon>Ixodidae</taxon>
        <taxon>Ixodinae</taxon>
        <taxon>Ixodes</taxon>
    </lineage>
</organism>
<dbReference type="AlphaFoldDB" id="B7QIY0"/>
<proteinExistence type="predicted"/>
<accession>B7QIY0</accession>